<protein>
    <recommendedName>
        <fullName evidence="5">Pentatricopeptide repeat-containing protein</fullName>
    </recommendedName>
</protein>
<sequence length="575" mass="64603">MARISIRELFRFRSAILSHPTMVSSKPNISSSLFCSSTEGRKISRSNSCLALLKTCRNMRQLSQIQAYLIISGLFRKPFVASKVLKVSADYADVNYTILIFRSIDSPDTVCVNAVIKAYSISSVAHQALVFYFETLRNGFMCNSFTFPPLFSCCRKMGCVEYGEKFHGQAIKNGVDNVLDVQNSMVHMYGCCGVVECAEKVFGEMSKRDLVSWNSIIDAYAKLGHLVLAHRLFDAMPERNAVSWNIMMGGYLKGGNPGCALKLFREMANAGLRGGETTMVSVLTACCRSARLKEGRSIHGVLIRTFLKSSLILDTALIDMYSKCERVDVARVVYDRMTKRNLVCWNAMILGHCIHGNAEDGLKLFEEMVDGIRSEDGEINLDKGIKRIEGQGLIPDEITFIGVLCACAREGLLAEGRSYYSQMINTFHIKPNFAHYWCMANLFAGVGLVQEAEEILRSMPEEDEDLSWESSFWAGLLSSCRFQGEVFLGERIATYLIESEPQNISYYRLLLNVYAVAGRWEDVARVKEMVKERGIKQMPGCNLADLKEIVHEFKLGEKWQQGMEVNTMRGELVQS</sequence>
<evidence type="ECO:0000313" key="4">
    <source>
        <dbReference type="Proteomes" id="UP001227230"/>
    </source>
</evidence>
<dbReference type="PANTHER" id="PTHR47926">
    <property type="entry name" value="PENTATRICOPEPTIDE REPEAT-CONTAINING PROTEIN"/>
    <property type="match status" value="1"/>
</dbReference>
<dbReference type="Proteomes" id="UP001227230">
    <property type="component" value="Chromosome 4"/>
</dbReference>
<feature type="repeat" description="PPR" evidence="2">
    <location>
        <begin position="240"/>
        <end position="274"/>
    </location>
</feature>
<gene>
    <name evidence="3" type="ORF">VitviT2T_005717</name>
</gene>
<evidence type="ECO:0000256" key="2">
    <source>
        <dbReference type="PROSITE-ProRule" id="PRU00708"/>
    </source>
</evidence>
<dbReference type="Pfam" id="PF20431">
    <property type="entry name" value="E_motif"/>
    <property type="match status" value="1"/>
</dbReference>
<dbReference type="Pfam" id="PF01535">
    <property type="entry name" value="PPR"/>
    <property type="match status" value="3"/>
</dbReference>
<dbReference type="NCBIfam" id="TIGR00756">
    <property type="entry name" value="PPR"/>
    <property type="match status" value="4"/>
</dbReference>
<evidence type="ECO:0000256" key="1">
    <source>
        <dbReference type="ARBA" id="ARBA00022737"/>
    </source>
</evidence>
<feature type="repeat" description="PPR" evidence="2">
    <location>
        <begin position="341"/>
        <end position="371"/>
    </location>
</feature>
<evidence type="ECO:0000313" key="3">
    <source>
        <dbReference type="EMBL" id="WJZ86239.1"/>
    </source>
</evidence>
<proteinExistence type="predicted"/>
<accession>A0ABY9BU25</accession>
<dbReference type="PROSITE" id="PS51375">
    <property type="entry name" value="PPR"/>
    <property type="match status" value="4"/>
</dbReference>
<dbReference type="InterPro" id="IPR046960">
    <property type="entry name" value="PPR_At4g14850-like_plant"/>
</dbReference>
<name>A0ABY9BU25_VITVI</name>
<dbReference type="PANTHER" id="PTHR47926:SF365">
    <property type="entry name" value="DYW DOMAIN-CONTAINING PROTEIN"/>
    <property type="match status" value="1"/>
</dbReference>
<feature type="repeat" description="PPR" evidence="2">
    <location>
        <begin position="209"/>
        <end position="239"/>
    </location>
</feature>
<keyword evidence="1" id="KW-0677">Repeat</keyword>
<keyword evidence="4" id="KW-1185">Reference proteome</keyword>
<dbReference type="InterPro" id="IPR002885">
    <property type="entry name" value="PPR_rpt"/>
</dbReference>
<organism evidence="3 4">
    <name type="scientific">Vitis vinifera</name>
    <name type="common">Grape</name>
    <dbReference type="NCBI Taxonomy" id="29760"/>
    <lineage>
        <taxon>Eukaryota</taxon>
        <taxon>Viridiplantae</taxon>
        <taxon>Streptophyta</taxon>
        <taxon>Embryophyta</taxon>
        <taxon>Tracheophyta</taxon>
        <taxon>Spermatophyta</taxon>
        <taxon>Magnoliopsida</taxon>
        <taxon>eudicotyledons</taxon>
        <taxon>Gunneridae</taxon>
        <taxon>Pentapetalae</taxon>
        <taxon>rosids</taxon>
        <taxon>Vitales</taxon>
        <taxon>Vitaceae</taxon>
        <taxon>Viteae</taxon>
        <taxon>Vitis</taxon>
    </lineage>
</organism>
<evidence type="ECO:0008006" key="5">
    <source>
        <dbReference type="Google" id="ProtNLM"/>
    </source>
</evidence>
<dbReference type="EMBL" id="CP126651">
    <property type="protein sequence ID" value="WJZ86239.1"/>
    <property type="molecule type" value="Genomic_DNA"/>
</dbReference>
<dbReference type="Gene3D" id="1.25.40.10">
    <property type="entry name" value="Tetratricopeptide repeat domain"/>
    <property type="match status" value="4"/>
</dbReference>
<feature type="repeat" description="PPR" evidence="2">
    <location>
        <begin position="503"/>
        <end position="537"/>
    </location>
</feature>
<dbReference type="InterPro" id="IPR046848">
    <property type="entry name" value="E_motif"/>
</dbReference>
<dbReference type="InterPro" id="IPR011990">
    <property type="entry name" value="TPR-like_helical_dom_sf"/>
</dbReference>
<reference evidence="3 4" key="1">
    <citation type="journal article" date="2023" name="Hortic Res">
        <title>The complete reference genome for grapevine (Vitis vinifera L.) genetics and breeding.</title>
        <authorList>
            <person name="Shi X."/>
            <person name="Cao S."/>
            <person name="Wang X."/>
            <person name="Huang S."/>
            <person name="Wang Y."/>
            <person name="Liu Z."/>
            <person name="Liu W."/>
            <person name="Leng X."/>
            <person name="Peng Y."/>
            <person name="Wang N."/>
            <person name="Wang Y."/>
            <person name="Ma Z."/>
            <person name="Xu X."/>
            <person name="Zhang F."/>
            <person name="Xue H."/>
            <person name="Zhong H."/>
            <person name="Wang Y."/>
            <person name="Zhang K."/>
            <person name="Velt A."/>
            <person name="Avia K."/>
            <person name="Holtgrawe D."/>
            <person name="Grimplet J."/>
            <person name="Matus J.T."/>
            <person name="Ware D."/>
            <person name="Wu X."/>
            <person name="Wang H."/>
            <person name="Liu C."/>
            <person name="Fang Y."/>
            <person name="Rustenholz C."/>
            <person name="Cheng Z."/>
            <person name="Xiao H."/>
            <person name="Zhou Y."/>
        </authorList>
    </citation>
    <scope>NUCLEOTIDE SEQUENCE [LARGE SCALE GENOMIC DNA]</scope>
    <source>
        <strain evidence="4">cv. Pinot noir / PN40024</strain>
        <tissue evidence="3">Leaf</tissue>
    </source>
</reference>
<dbReference type="Pfam" id="PF13041">
    <property type="entry name" value="PPR_2"/>
    <property type="match status" value="1"/>
</dbReference>